<dbReference type="GO" id="GO:0005634">
    <property type="term" value="C:nucleus"/>
    <property type="evidence" value="ECO:0007669"/>
    <property type="project" value="TreeGrafter"/>
</dbReference>
<feature type="domain" description="Tudor" evidence="6">
    <location>
        <begin position="752"/>
        <end position="819"/>
    </location>
</feature>
<feature type="domain" description="TNase-like" evidence="7">
    <location>
        <begin position="328"/>
        <end position="487"/>
    </location>
</feature>
<feature type="region of interest" description="Disordered" evidence="5">
    <location>
        <begin position="481"/>
        <end position="500"/>
    </location>
</feature>
<dbReference type="InParanoid" id="A0A2R5G8N1"/>
<dbReference type="InterPro" id="IPR016685">
    <property type="entry name" value="Silence_cplx_Nase-comp_TudorSN"/>
</dbReference>
<evidence type="ECO:0000313" key="9">
    <source>
        <dbReference type="Proteomes" id="UP000241890"/>
    </source>
</evidence>
<dbReference type="GO" id="GO:0031047">
    <property type="term" value="P:regulatory ncRNA-mediated gene silencing"/>
    <property type="evidence" value="ECO:0007669"/>
    <property type="project" value="UniProtKB-UniRule"/>
</dbReference>
<dbReference type="EMBL" id="BEYU01000022">
    <property type="protein sequence ID" value="GBG26689.1"/>
    <property type="molecule type" value="Genomic_DNA"/>
</dbReference>
<dbReference type="Pfam" id="PF00567">
    <property type="entry name" value="TUDOR"/>
    <property type="match status" value="1"/>
</dbReference>
<gene>
    <name evidence="8" type="ORF">FCC1311_029102</name>
</gene>
<name>A0A2R5G8N1_9STRA</name>
<dbReference type="PIRSF" id="PIRSF017179">
    <property type="entry name" value="RISC-Tudor-SN"/>
    <property type="match status" value="1"/>
</dbReference>
<dbReference type="FunFam" id="2.40.50.90:FF:000002">
    <property type="entry name" value="Staphylococcal nuclease domain-containing protein"/>
    <property type="match status" value="1"/>
</dbReference>
<evidence type="ECO:0000256" key="2">
    <source>
        <dbReference type="ARBA" id="ARBA00022490"/>
    </source>
</evidence>
<feature type="domain" description="TNase-like" evidence="7">
    <location>
        <begin position="174"/>
        <end position="318"/>
    </location>
</feature>
<evidence type="ECO:0000256" key="5">
    <source>
        <dbReference type="SAM" id="MobiDB-lite"/>
    </source>
</evidence>
<dbReference type="GO" id="GO:0004518">
    <property type="term" value="F:nuclease activity"/>
    <property type="evidence" value="ECO:0007669"/>
    <property type="project" value="TreeGrafter"/>
</dbReference>
<dbReference type="OrthoDB" id="10023235at2759"/>
<dbReference type="PANTHER" id="PTHR12302">
    <property type="entry name" value="EBNA2 BINDING PROTEIN P100"/>
    <property type="match status" value="1"/>
</dbReference>
<dbReference type="FunCoup" id="A0A2R5G8N1">
    <property type="interactions" value="500"/>
</dbReference>
<keyword evidence="2 4" id="KW-0963">Cytoplasm</keyword>
<dbReference type="GO" id="GO:0006402">
    <property type="term" value="P:mRNA catabolic process"/>
    <property type="evidence" value="ECO:0007669"/>
    <property type="project" value="UniProtKB-UniRule"/>
</dbReference>
<evidence type="ECO:0000256" key="4">
    <source>
        <dbReference type="PIRNR" id="PIRNR017179"/>
    </source>
</evidence>
<sequence>MATGFATVKEVLSGDTLVLVGQPKNGPPPELRLTLSSLQAPRLAQKDKGEDEPFAWQAREFLRRACVGKLVTFQVEYSVASINRQFGAVRLQNDTKDNLCVVVARAGWARVKHEAPGSNERSADYDEMVQASEAAEKAGLGIFNTDPAAVQEAVRDVKFEPSNPEVLLREVKGKPQRAIVEYVRDGAAFKVFLVDHMVYLNLNLAGVQCPRLNGALSSGDSNGSKEAPQPFAPEAKYFTEVRLLNRDVHVMLNGMDDRLKTFYGTIEHPAGDISVELLRNGLARTMDWSMQFTTIQHATTLRAAARDAKNARLRIWKDYVAPKVSGQKSYEGVVSEIVSGDTIFVRIGSAVDLADAPWKCTEERVTLSSIRAPRLGARGRPEPGEPLSTEARELLRTKALGKRCNVMIEYERAPAEGAVGMAAMPRKFGSVLVQTRKGRKNVALMVVEEGLAEVLRHRADDERSQYYDELAIAQDEAKNAKRGLFSPTASKDADTGRPQDLTSNKELARAHLTTLQSRGSPGLEAGSHRAVVDYVLSGSRLRVVIPQMNCILNFALGGVVTPQRARPAMHGRPATSAEPWSNEAYVFARSLLLQREVVVEIESMDKAGTAIGQCWVKRGQDKVNASVLMVQMGLASVHEYSARYTSVGEELKREMATAQAKRLRMWEKYVPEAAEAATGGPMAAWGSGNGAATENRPLEKVVASVSEIANGHTFFIQTQSAAAQSKMEAVTKEMQALASQHGTTPGGEGLMEPRRNQMCVALFDDGSGMAWYRARILSVIRESGNKSAPRLHIRYVDFGNEGTVEMSHVRPMPNTAVCASPALARECVLAFTKTPALDREYGREAAMLLSDLVFGKSVTAKLHPSKNEEGYQLVSLYLKEEDKAEDEQLCVAEVILREGLGYCDKRTTRFARTKEETDLIKLLEDTEQRAHRNHINLWRYGDPREED</sequence>
<dbReference type="PROSITE" id="PS50830">
    <property type="entry name" value="TNASE_3"/>
    <property type="match status" value="4"/>
</dbReference>
<dbReference type="GO" id="GO:0005829">
    <property type="term" value="C:cytosol"/>
    <property type="evidence" value="ECO:0007669"/>
    <property type="project" value="UniProtKB-UniRule"/>
</dbReference>
<dbReference type="PROSITE" id="PS50304">
    <property type="entry name" value="TUDOR"/>
    <property type="match status" value="1"/>
</dbReference>
<keyword evidence="9" id="KW-1185">Reference proteome</keyword>
<feature type="domain" description="TNase-like" evidence="7">
    <location>
        <begin position="2"/>
        <end position="145"/>
    </location>
</feature>
<dbReference type="InterPro" id="IPR002999">
    <property type="entry name" value="Tudor"/>
</dbReference>
<dbReference type="SMART" id="SM00333">
    <property type="entry name" value="TUDOR"/>
    <property type="match status" value="1"/>
</dbReference>
<organism evidence="8 9">
    <name type="scientific">Hondaea fermentalgiana</name>
    <dbReference type="NCBI Taxonomy" id="2315210"/>
    <lineage>
        <taxon>Eukaryota</taxon>
        <taxon>Sar</taxon>
        <taxon>Stramenopiles</taxon>
        <taxon>Bigyra</taxon>
        <taxon>Labyrinthulomycetes</taxon>
        <taxon>Thraustochytrida</taxon>
        <taxon>Thraustochytriidae</taxon>
        <taxon>Hondaea</taxon>
    </lineage>
</organism>
<dbReference type="Pfam" id="PF00565">
    <property type="entry name" value="SNase"/>
    <property type="match status" value="4"/>
</dbReference>
<dbReference type="Gene3D" id="2.40.50.90">
    <property type="match status" value="5"/>
</dbReference>
<evidence type="ECO:0000313" key="8">
    <source>
        <dbReference type="EMBL" id="GBG26689.1"/>
    </source>
</evidence>
<dbReference type="InterPro" id="IPR035437">
    <property type="entry name" value="SNase_OB-fold_sf"/>
</dbReference>
<evidence type="ECO:0000256" key="1">
    <source>
        <dbReference type="ARBA" id="ARBA00004496"/>
    </source>
</evidence>
<evidence type="ECO:0000256" key="3">
    <source>
        <dbReference type="ARBA" id="ARBA00022737"/>
    </source>
</evidence>
<dbReference type="SMART" id="SM00318">
    <property type="entry name" value="SNc"/>
    <property type="match status" value="4"/>
</dbReference>
<reference evidence="8 9" key="1">
    <citation type="submission" date="2017-12" db="EMBL/GenBank/DDBJ databases">
        <title>Sequencing, de novo assembly and annotation of complete genome of a new Thraustochytrid species, strain FCC1311.</title>
        <authorList>
            <person name="Sedici K."/>
            <person name="Godart F."/>
            <person name="Aiese Cigliano R."/>
            <person name="Sanseverino W."/>
            <person name="Barakat M."/>
            <person name="Ortet P."/>
            <person name="Marechal E."/>
            <person name="Cagnac O."/>
            <person name="Amato A."/>
        </authorList>
    </citation>
    <scope>NUCLEOTIDE SEQUENCE [LARGE SCALE GENOMIC DNA]</scope>
</reference>
<comment type="caution">
    <text evidence="8">The sequence shown here is derived from an EMBL/GenBank/DDBJ whole genome shotgun (WGS) entry which is preliminary data.</text>
</comment>
<dbReference type="InterPro" id="IPR016071">
    <property type="entry name" value="Staphylococal_nuclease_OB-fold"/>
</dbReference>
<dbReference type="SUPFAM" id="SSF63748">
    <property type="entry name" value="Tudor/PWWP/MBT"/>
    <property type="match status" value="1"/>
</dbReference>
<accession>A0A2R5G8N1</accession>
<keyword evidence="3" id="KW-0677">Repeat</keyword>
<protein>
    <submittedName>
        <fullName evidence="8">Staphylococcal nuclease domain-containing protein 1</fullName>
    </submittedName>
</protein>
<comment type="subcellular location">
    <subcellularLocation>
        <location evidence="1 4">Cytoplasm</location>
    </subcellularLocation>
</comment>
<evidence type="ECO:0000259" key="6">
    <source>
        <dbReference type="PROSITE" id="PS50304"/>
    </source>
</evidence>
<dbReference type="Gene3D" id="2.30.30.140">
    <property type="match status" value="1"/>
</dbReference>
<dbReference type="AlphaFoldDB" id="A0A2R5G8N1"/>
<dbReference type="Proteomes" id="UP000241890">
    <property type="component" value="Unassembled WGS sequence"/>
</dbReference>
<dbReference type="GO" id="GO:0003723">
    <property type="term" value="F:RNA binding"/>
    <property type="evidence" value="ECO:0007669"/>
    <property type="project" value="UniProtKB-UniRule"/>
</dbReference>
<dbReference type="GO" id="GO:0031332">
    <property type="term" value="C:RNAi effector complex"/>
    <property type="evidence" value="ECO:0007669"/>
    <property type="project" value="InterPro"/>
</dbReference>
<dbReference type="SUPFAM" id="SSF50199">
    <property type="entry name" value="Staphylococcal nuclease"/>
    <property type="match status" value="5"/>
</dbReference>
<dbReference type="PANTHER" id="PTHR12302:SF2">
    <property type="entry name" value="STAPHYLOCOCCAL NUCLEASE DOMAIN-CONTAINING PROTEIN 1"/>
    <property type="match status" value="1"/>
</dbReference>
<evidence type="ECO:0000259" key="7">
    <source>
        <dbReference type="PROSITE" id="PS50830"/>
    </source>
</evidence>
<dbReference type="FunFam" id="2.40.50.90:FF:000018">
    <property type="entry name" value="Ribonuclease"/>
    <property type="match status" value="1"/>
</dbReference>
<proteinExistence type="predicted"/>
<feature type="domain" description="TNase-like" evidence="7">
    <location>
        <begin position="526"/>
        <end position="668"/>
    </location>
</feature>